<dbReference type="AlphaFoldDB" id="K9UI50"/>
<protein>
    <submittedName>
        <fullName evidence="7">Putative permease</fullName>
    </submittedName>
</protein>
<evidence type="ECO:0000256" key="1">
    <source>
        <dbReference type="ARBA" id="ARBA00004141"/>
    </source>
</evidence>
<sequence>MLSYQKLPQWLQISLAFPLIFLNGWLIGLLYHFLQPISSIVITACLVTFLLDYPIAFLERRGLPRALSIGLVLIIAIALVGAVGFGLLPIVFQQLQEFVNRLPAWLTAAQQQVDSLSTLPIFQDIPIELTNLTAGLSERVTQTLQLASRKAIFLAVETINSALNLLLILVLTILLVFSGEPLWNGLWSWLPAPWRERIQDSLKQSFQSYFAGQAIVSTIQGVSLMTVFLLLQIPFGLLFGLTIGFASLIPFGGTLTIIVISSLLALQNIWLGLKVLLVAIVVGQIIENAIAPRLMSGMTGLNPAIVFISVLTGSQVGGLLGLLLAVPTAGFIKRIADALKERANPQLENSKLDSDLVSSP</sequence>
<feature type="transmembrane region" description="Helical" evidence="6">
    <location>
        <begin position="12"/>
        <end position="34"/>
    </location>
</feature>
<evidence type="ECO:0000256" key="5">
    <source>
        <dbReference type="ARBA" id="ARBA00023136"/>
    </source>
</evidence>
<name>K9UI50_CHAP6</name>
<feature type="transmembrane region" description="Helical" evidence="6">
    <location>
        <begin position="40"/>
        <end position="58"/>
    </location>
</feature>
<dbReference type="EMBL" id="CP003600">
    <property type="protein sequence ID" value="AFY94141.1"/>
    <property type="molecule type" value="Genomic_DNA"/>
</dbReference>
<dbReference type="InterPro" id="IPR002549">
    <property type="entry name" value="AI-2E-like"/>
</dbReference>
<comment type="similarity">
    <text evidence="2">Belongs to the autoinducer-2 exporter (AI-2E) (TC 2.A.86) family.</text>
</comment>
<feature type="transmembrane region" description="Helical" evidence="6">
    <location>
        <begin position="268"/>
        <end position="286"/>
    </location>
</feature>
<feature type="transmembrane region" description="Helical" evidence="6">
    <location>
        <begin position="306"/>
        <end position="332"/>
    </location>
</feature>
<dbReference type="HOGENOM" id="CLU_031275_8_1_3"/>
<dbReference type="GO" id="GO:0055085">
    <property type="term" value="P:transmembrane transport"/>
    <property type="evidence" value="ECO:0007669"/>
    <property type="project" value="TreeGrafter"/>
</dbReference>
<organism evidence="7 8">
    <name type="scientific">Chamaesiphon minutus (strain ATCC 27169 / PCC 6605)</name>
    <dbReference type="NCBI Taxonomy" id="1173020"/>
    <lineage>
        <taxon>Bacteria</taxon>
        <taxon>Bacillati</taxon>
        <taxon>Cyanobacteriota</taxon>
        <taxon>Cyanophyceae</taxon>
        <taxon>Gomontiellales</taxon>
        <taxon>Chamaesiphonaceae</taxon>
        <taxon>Chamaesiphon</taxon>
    </lineage>
</organism>
<keyword evidence="3 6" id="KW-0812">Transmembrane</keyword>
<dbReference type="GO" id="GO:0016020">
    <property type="term" value="C:membrane"/>
    <property type="evidence" value="ECO:0007669"/>
    <property type="project" value="UniProtKB-SubCell"/>
</dbReference>
<keyword evidence="8" id="KW-1185">Reference proteome</keyword>
<evidence type="ECO:0000256" key="6">
    <source>
        <dbReference type="SAM" id="Phobius"/>
    </source>
</evidence>
<feature type="transmembrane region" description="Helical" evidence="6">
    <location>
        <begin position="208"/>
        <end position="231"/>
    </location>
</feature>
<dbReference type="PATRIC" id="fig|1173020.3.peg.3571"/>
<dbReference type="Proteomes" id="UP000010366">
    <property type="component" value="Chromosome"/>
</dbReference>
<evidence type="ECO:0000256" key="2">
    <source>
        <dbReference type="ARBA" id="ARBA00009773"/>
    </source>
</evidence>
<evidence type="ECO:0000256" key="3">
    <source>
        <dbReference type="ARBA" id="ARBA00022692"/>
    </source>
</evidence>
<evidence type="ECO:0000313" key="7">
    <source>
        <dbReference type="EMBL" id="AFY94141.1"/>
    </source>
</evidence>
<dbReference type="Pfam" id="PF01594">
    <property type="entry name" value="AI-2E_transport"/>
    <property type="match status" value="1"/>
</dbReference>
<keyword evidence="5 6" id="KW-0472">Membrane</keyword>
<feature type="transmembrane region" description="Helical" evidence="6">
    <location>
        <begin position="70"/>
        <end position="92"/>
    </location>
</feature>
<dbReference type="PANTHER" id="PTHR21716">
    <property type="entry name" value="TRANSMEMBRANE PROTEIN"/>
    <property type="match status" value="1"/>
</dbReference>
<feature type="transmembrane region" description="Helical" evidence="6">
    <location>
        <begin position="237"/>
        <end position="261"/>
    </location>
</feature>
<reference evidence="7 8" key="1">
    <citation type="submission" date="2012-05" db="EMBL/GenBank/DDBJ databases">
        <title>Finished chromosome of genome of Chamaesiphon sp. PCC 6605.</title>
        <authorList>
            <consortium name="US DOE Joint Genome Institute"/>
            <person name="Gugger M."/>
            <person name="Coursin T."/>
            <person name="Rippka R."/>
            <person name="Tandeau De Marsac N."/>
            <person name="Huntemann M."/>
            <person name="Wei C.-L."/>
            <person name="Han J."/>
            <person name="Detter J.C."/>
            <person name="Han C."/>
            <person name="Tapia R."/>
            <person name="Chen A."/>
            <person name="Kyrpides N."/>
            <person name="Mavromatis K."/>
            <person name="Markowitz V."/>
            <person name="Szeto E."/>
            <person name="Ivanova N."/>
            <person name="Pagani I."/>
            <person name="Pati A."/>
            <person name="Goodwin L."/>
            <person name="Nordberg H.P."/>
            <person name="Cantor M.N."/>
            <person name="Hua S.X."/>
            <person name="Woyke T."/>
            <person name="Kerfeld C.A."/>
        </authorList>
    </citation>
    <scope>NUCLEOTIDE SEQUENCE [LARGE SCALE GENOMIC DNA]</scope>
    <source>
        <strain evidence="8">ATCC 27169 / PCC 6605</strain>
    </source>
</reference>
<dbReference type="KEGG" id="cmp:Cha6605_3121"/>
<keyword evidence="4 6" id="KW-1133">Transmembrane helix</keyword>
<dbReference type="OrthoDB" id="505911at2"/>
<accession>K9UI50</accession>
<evidence type="ECO:0000313" key="8">
    <source>
        <dbReference type="Proteomes" id="UP000010366"/>
    </source>
</evidence>
<dbReference type="eggNOG" id="COG0628">
    <property type="taxonomic scope" value="Bacteria"/>
</dbReference>
<feature type="transmembrane region" description="Helical" evidence="6">
    <location>
        <begin position="165"/>
        <end position="187"/>
    </location>
</feature>
<gene>
    <name evidence="7" type="ORF">Cha6605_3121</name>
</gene>
<proteinExistence type="inferred from homology"/>
<dbReference type="PANTHER" id="PTHR21716:SF66">
    <property type="entry name" value="TRANSPORT PROTEIN SLL0063-RELATED"/>
    <property type="match status" value="1"/>
</dbReference>
<evidence type="ECO:0000256" key="4">
    <source>
        <dbReference type="ARBA" id="ARBA00022989"/>
    </source>
</evidence>
<comment type="subcellular location">
    <subcellularLocation>
        <location evidence="1">Membrane</location>
        <topology evidence="1">Multi-pass membrane protein</topology>
    </subcellularLocation>
</comment>